<dbReference type="AlphaFoldDB" id="A0A9X1VPD1"/>
<dbReference type="EMBL" id="JAKQYM010000015">
    <property type="protein sequence ID" value="MCI2230319.1"/>
    <property type="molecule type" value="Genomic_DNA"/>
</dbReference>
<reference evidence="1" key="1">
    <citation type="submission" date="2022-02" db="EMBL/GenBank/DDBJ databases">
        <title>Polaribacter sp. MSW13, isolated from seawater.</title>
        <authorList>
            <person name="Kristyanto S."/>
            <person name="Jung J."/>
            <person name="Jeon C.O."/>
        </authorList>
    </citation>
    <scope>NUCLEOTIDE SEQUENCE</scope>
    <source>
        <strain evidence="1">MSW13</strain>
    </source>
</reference>
<gene>
    <name evidence="1" type="ORF">MC378_14160</name>
</gene>
<protein>
    <submittedName>
        <fullName evidence="1">Uncharacterized protein</fullName>
    </submittedName>
</protein>
<evidence type="ECO:0000313" key="2">
    <source>
        <dbReference type="Proteomes" id="UP001139369"/>
    </source>
</evidence>
<dbReference type="Proteomes" id="UP001139369">
    <property type="component" value="Unassembled WGS sequence"/>
</dbReference>
<proteinExistence type="predicted"/>
<dbReference type="RefSeq" id="WP_242179429.1">
    <property type="nucleotide sequence ID" value="NZ_JAKQYM010000015.1"/>
</dbReference>
<sequence>MRVVYTYDVENLKKIQEIINGYNPKEIPVLTTQINHIRENGKVRLRLTINGNDNDVQNLVNLLHQ</sequence>
<organism evidence="1 2">
    <name type="scientific">Polaribacter marinus</name>
    <dbReference type="NCBI Taxonomy" id="2916838"/>
    <lineage>
        <taxon>Bacteria</taxon>
        <taxon>Pseudomonadati</taxon>
        <taxon>Bacteroidota</taxon>
        <taxon>Flavobacteriia</taxon>
        <taxon>Flavobacteriales</taxon>
        <taxon>Flavobacteriaceae</taxon>
    </lineage>
</organism>
<keyword evidence="2" id="KW-1185">Reference proteome</keyword>
<name>A0A9X1VPD1_9FLAO</name>
<accession>A0A9X1VPD1</accession>
<comment type="caution">
    <text evidence="1">The sequence shown here is derived from an EMBL/GenBank/DDBJ whole genome shotgun (WGS) entry which is preliminary data.</text>
</comment>
<evidence type="ECO:0000313" key="1">
    <source>
        <dbReference type="EMBL" id="MCI2230319.1"/>
    </source>
</evidence>